<evidence type="ECO:0000256" key="3">
    <source>
        <dbReference type="ARBA" id="ARBA00007571"/>
    </source>
</evidence>
<dbReference type="CDD" id="cd00405">
    <property type="entry name" value="PRAI"/>
    <property type="match status" value="1"/>
</dbReference>
<dbReference type="EC" id="5.3.1.24" evidence="4 10"/>
<keyword evidence="6 10" id="KW-0028">Amino-acid biosynthesis</keyword>
<dbReference type="AlphaFoldDB" id="A0A2K8L741"/>
<keyword evidence="8 10" id="KW-0057">Aromatic amino acid biosynthesis</keyword>
<evidence type="ECO:0000256" key="8">
    <source>
        <dbReference type="ARBA" id="ARBA00023141"/>
    </source>
</evidence>
<organism evidence="12 13">
    <name type="scientific">Mariprofundus ferrinatatus</name>
    <dbReference type="NCBI Taxonomy" id="1921087"/>
    <lineage>
        <taxon>Bacteria</taxon>
        <taxon>Pseudomonadati</taxon>
        <taxon>Pseudomonadota</taxon>
        <taxon>Candidatius Mariprofundia</taxon>
        <taxon>Mariprofundales</taxon>
        <taxon>Mariprofundaceae</taxon>
        <taxon>Mariprofundus</taxon>
    </lineage>
</organism>
<evidence type="ECO:0000256" key="6">
    <source>
        <dbReference type="ARBA" id="ARBA00022605"/>
    </source>
</evidence>
<keyword evidence="13" id="KW-1185">Reference proteome</keyword>
<dbReference type="NCBIfam" id="NF002298">
    <property type="entry name" value="PRK01222.1-4"/>
    <property type="match status" value="1"/>
</dbReference>
<evidence type="ECO:0000256" key="9">
    <source>
        <dbReference type="ARBA" id="ARBA00023235"/>
    </source>
</evidence>
<dbReference type="InterPro" id="IPR013785">
    <property type="entry name" value="Aldolase_TIM"/>
</dbReference>
<dbReference type="PANTHER" id="PTHR42894">
    <property type="entry name" value="N-(5'-PHOSPHORIBOSYL)ANTHRANILATE ISOMERASE"/>
    <property type="match status" value="1"/>
</dbReference>
<comment type="catalytic activity">
    <reaction evidence="1 10">
        <text>N-(5-phospho-beta-D-ribosyl)anthranilate = 1-(2-carboxyphenylamino)-1-deoxy-D-ribulose 5-phosphate</text>
        <dbReference type="Rhea" id="RHEA:21540"/>
        <dbReference type="ChEBI" id="CHEBI:18277"/>
        <dbReference type="ChEBI" id="CHEBI:58613"/>
        <dbReference type="EC" id="5.3.1.24"/>
    </reaction>
</comment>
<dbReference type="InterPro" id="IPR011060">
    <property type="entry name" value="RibuloseP-bd_barrel"/>
</dbReference>
<dbReference type="UniPathway" id="UPA00035">
    <property type="reaction ID" value="UER00042"/>
</dbReference>
<dbReference type="GO" id="GO:0000162">
    <property type="term" value="P:L-tryptophan biosynthetic process"/>
    <property type="evidence" value="ECO:0007669"/>
    <property type="project" value="UniProtKB-UniRule"/>
</dbReference>
<comment type="similarity">
    <text evidence="3 10">Belongs to the TrpF family.</text>
</comment>
<dbReference type="RefSeq" id="WP_100266347.1">
    <property type="nucleotide sequence ID" value="NZ_CP018800.1"/>
</dbReference>
<evidence type="ECO:0000256" key="5">
    <source>
        <dbReference type="ARBA" id="ARBA00022272"/>
    </source>
</evidence>
<name>A0A2K8L741_9PROT</name>
<accession>A0A2K8L741</accession>
<dbReference type="InterPro" id="IPR044643">
    <property type="entry name" value="TrpF_fam"/>
</dbReference>
<dbReference type="HAMAP" id="MF_00135">
    <property type="entry name" value="PRAI"/>
    <property type="match status" value="1"/>
</dbReference>
<dbReference type="EMBL" id="CP018800">
    <property type="protein sequence ID" value="ATX83073.1"/>
    <property type="molecule type" value="Genomic_DNA"/>
</dbReference>
<reference evidence="12 13" key="1">
    <citation type="submission" date="2016-12" db="EMBL/GenBank/DDBJ databases">
        <title>Isolation and genomic insights into novel planktonic Zetaproteobacteria from stratified waters of the Chesapeake Bay.</title>
        <authorList>
            <person name="McAllister S.M."/>
            <person name="Kato S."/>
            <person name="Chan C.S."/>
            <person name="Chiu B.K."/>
            <person name="Field E.K."/>
        </authorList>
    </citation>
    <scope>NUCLEOTIDE SEQUENCE [LARGE SCALE GENOMIC DNA]</scope>
    <source>
        <strain evidence="12 13">CP-8</strain>
    </source>
</reference>
<feature type="domain" description="N-(5'phosphoribosyl) anthranilate isomerase (PRAI)" evidence="11">
    <location>
        <begin position="13"/>
        <end position="206"/>
    </location>
</feature>
<gene>
    <name evidence="10" type="primary">trpF</name>
    <name evidence="12" type="ORF">Ga0123462_2239</name>
</gene>
<evidence type="ECO:0000313" key="12">
    <source>
        <dbReference type="EMBL" id="ATX83073.1"/>
    </source>
</evidence>
<keyword evidence="7 10" id="KW-0822">Tryptophan biosynthesis</keyword>
<dbReference type="KEGG" id="mfn:Ga0123462_2239"/>
<evidence type="ECO:0000259" key="11">
    <source>
        <dbReference type="Pfam" id="PF00697"/>
    </source>
</evidence>
<dbReference type="InterPro" id="IPR001240">
    <property type="entry name" value="PRAI_dom"/>
</dbReference>
<proteinExistence type="inferred from homology"/>
<evidence type="ECO:0000256" key="4">
    <source>
        <dbReference type="ARBA" id="ARBA00012572"/>
    </source>
</evidence>
<dbReference type="OrthoDB" id="9796196at2"/>
<evidence type="ECO:0000313" key="13">
    <source>
        <dbReference type="Proteomes" id="UP000231637"/>
    </source>
</evidence>
<dbReference type="Pfam" id="PF00697">
    <property type="entry name" value="PRAI"/>
    <property type="match status" value="1"/>
</dbReference>
<evidence type="ECO:0000256" key="1">
    <source>
        <dbReference type="ARBA" id="ARBA00001164"/>
    </source>
</evidence>
<dbReference type="Gene3D" id="3.20.20.70">
    <property type="entry name" value="Aldolase class I"/>
    <property type="match status" value="1"/>
</dbReference>
<dbReference type="Proteomes" id="UP000231637">
    <property type="component" value="Chromosome"/>
</dbReference>
<evidence type="ECO:0000256" key="7">
    <source>
        <dbReference type="ARBA" id="ARBA00022822"/>
    </source>
</evidence>
<dbReference type="PANTHER" id="PTHR42894:SF1">
    <property type="entry name" value="N-(5'-PHOSPHORIBOSYL)ANTHRANILATE ISOMERASE"/>
    <property type="match status" value="1"/>
</dbReference>
<evidence type="ECO:0000256" key="10">
    <source>
        <dbReference type="HAMAP-Rule" id="MF_00135"/>
    </source>
</evidence>
<keyword evidence="9 10" id="KW-0413">Isomerase</keyword>
<dbReference type="SUPFAM" id="SSF51366">
    <property type="entry name" value="Ribulose-phoshate binding barrel"/>
    <property type="match status" value="1"/>
</dbReference>
<dbReference type="FunFam" id="3.20.20.70:FF:000075">
    <property type="entry name" value="Tryptophan biosynthesis protein TRP1"/>
    <property type="match status" value="1"/>
</dbReference>
<evidence type="ECO:0000256" key="2">
    <source>
        <dbReference type="ARBA" id="ARBA00004664"/>
    </source>
</evidence>
<comment type="pathway">
    <text evidence="2 10">Amino-acid biosynthesis; L-tryptophan biosynthesis; L-tryptophan from chorismate: step 3/5.</text>
</comment>
<protein>
    <recommendedName>
        <fullName evidence="5 10">N-(5'-phosphoribosyl)anthranilate isomerase</fullName>
        <shortName evidence="10">PRAI</shortName>
        <ecNumber evidence="4 10">5.3.1.24</ecNumber>
    </recommendedName>
</protein>
<dbReference type="GO" id="GO:0004640">
    <property type="term" value="F:phosphoribosylanthranilate isomerase activity"/>
    <property type="evidence" value="ECO:0007669"/>
    <property type="project" value="UniProtKB-UniRule"/>
</dbReference>
<sequence>MSRPTPQLRTRIKVCGITRLEDALAASELGVDAVGFVFYPKSPRYIEPAKAAAIIRQLPPFVSAVGLFVNPDQAQIAEILKSVPLGVIQLHGDESPEFCQAQRRRVLKAIPVSGPDDLKRAASYNCPLLLDAKAPAGVYGGTGTSFDWSLLKGFKHNYPLSLAGGLNADNVKEALAVRQWFALDVSSGVETSPGIKSAEKMRAFIAAVNNG</sequence>